<feature type="region of interest" description="Disordered" evidence="1">
    <location>
        <begin position="76"/>
        <end position="106"/>
    </location>
</feature>
<dbReference type="Proteomes" id="UP000625804">
    <property type="component" value="Unassembled WGS sequence"/>
</dbReference>
<evidence type="ECO:0000313" key="3">
    <source>
        <dbReference type="EMBL" id="NSL50370.1"/>
    </source>
</evidence>
<protein>
    <submittedName>
        <fullName evidence="3">Uncharacterized protein</fullName>
    </submittedName>
</protein>
<feature type="transmembrane region" description="Helical" evidence="2">
    <location>
        <begin position="37"/>
        <end position="55"/>
    </location>
</feature>
<keyword evidence="4" id="KW-1185">Reference proteome</keyword>
<comment type="caution">
    <text evidence="3">The sequence shown here is derived from an EMBL/GenBank/DDBJ whole genome shotgun (WGS) entry which is preliminary data.</text>
</comment>
<dbReference type="EMBL" id="JABTTE010000001">
    <property type="protein sequence ID" value="NSL50370.1"/>
    <property type="molecule type" value="Genomic_DNA"/>
</dbReference>
<reference evidence="3" key="1">
    <citation type="submission" date="2020-06" db="EMBL/GenBank/DDBJ databases">
        <title>A novel thermopfilic bacterium from Erzurum, Turkey.</title>
        <authorList>
            <person name="Adiguzel A."/>
            <person name="Ay H."/>
            <person name="Baltaci M.O."/>
        </authorList>
    </citation>
    <scope>NUCLEOTIDE SEQUENCE</scope>
    <source>
        <strain evidence="3">P2</strain>
    </source>
</reference>
<evidence type="ECO:0000256" key="1">
    <source>
        <dbReference type="SAM" id="MobiDB-lite"/>
    </source>
</evidence>
<sequence length="136" mass="15392">MLRRPSVHPMILVIIGLAGFGLLYRLAVNPVGLMKEVFIAAVVIGVIFVIYKIVIKKQFGGVNSQTYAKYRKAAQQSKKRQIKESSNHLTTKVRGASTKRPLNRKSNRILHTAKKREHNFTVIEGNKGKKKNRAHF</sequence>
<keyword evidence="2" id="KW-0812">Transmembrane</keyword>
<dbReference type="NCBIfam" id="NF041554">
    <property type="entry name" value="SA1362_fam"/>
    <property type="match status" value="1"/>
</dbReference>
<evidence type="ECO:0000313" key="4">
    <source>
        <dbReference type="Proteomes" id="UP000625804"/>
    </source>
</evidence>
<keyword evidence="2" id="KW-0472">Membrane</keyword>
<name>A0A8J8GAK0_9BACI</name>
<dbReference type="InterPro" id="IPR048110">
    <property type="entry name" value="SA1362/YqhP-like"/>
</dbReference>
<proteinExistence type="predicted"/>
<dbReference type="AlphaFoldDB" id="A0A8J8GAK0"/>
<organism evidence="3 4">
    <name type="scientific">Calidifontibacillus erzurumensis</name>
    <dbReference type="NCBI Taxonomy" id="2741433"/>
    <lineage>
        <taxon>Bacteria</taxon>
        <taxon>Bacillati</taxon>
        <taxon>Bacillota</taxon>
        <taxon>Bacilli</taxon>
        <taxon>Bacillales</taxon>
        <taxon>Bacillaceae</taxon>
        <taxon>Calidifontibacillus/Schinkia group</taxon>
        <taxon>Calidifontibacillus</taxon>
    </lineage>
</organism>
<keyword evidence="2" id="KW-1133">Transmembrane helix</keyword>
<gene>
    <name evidence="3" type="ORF">HR057_01185</name>
</gene>
<evidence type="ECO:0000256" key="2">
    <source>
        <dbReference type="SAM" id="Phobius"/>
    </source>
</evidence>
<dbReference type="RefSeq" id="WP_173729557.1">
    <property type="nucleotide sequence ID" value="NZ_JABTTE010000001.1"/>
</dbReference>
<accession>A0A8J8GAK0</accession>